<dbReference type="PROSITE" id="PS50896">
    <property type="entry name" value="LISH"/>
    <property type="match status" value="1"/>
</dbReference>
<accession>A0A6A7C5K6</accession>
<dbReference type="EMBL" id="MU005965">
    <property type="protein sequence ID" value="KAF2862527.1"/>
    <property type="molecule type" value="Genomic_DNA"/>
</dbReference>
<dbReference type="SUPFAM" id="SSF50978">
    <property type="entry name" value="WD40 repeat-like"/>
    <property type="match status" value="1"/>
</dbReference>
<sequence length="541" mass="59549">MPAPAVQPPPNERLHSDHLNYLVFRYLQEYGHEASARAFYSDWTSSRPAQQQILNPEDLPFAHAVPRQELPRLVQAAVFYDGEVARFSNTDRKIEWIAIRPGETVRPPVVNRNTTQPTAPPPVRGSARQNVSQTNDFPAPDPKRVRLTPDTEQDLDVEDVPTPNGGANGEYPTFTETGIQTLTPPTTEITYLSSPSNFDLDGLSSDPNIDSTTQITNLAYNTDNSLISFATSPSNDTPPEKIWLHAPKKGSYPLHAPCLLDPAGYIFSLTFSPSGTHLLLLRSNLEISCLQIFSLTDPMSIDAEIIASKYANTHISSAEWIDENTFLALSREGVLEVLELSPEHDEPPTARGLRCVFTTTNEVKGRVFVDASLSALIFAESNELFVMCTPSPARFARVRLQSRFADLKVQPSSEKVRVRKEGCIAVGVEEGFVGIYALRRDGSDENGDTSLSLTRITDLHLPHSIGEVYFAWEPKGDALAIVNEMYVRVWKTGEWMPQGILTSRVGGPVEGVKWVGGRVVVEISGGKVAVLDVKGITGDEV</sequence>
<dbReference type="AlphaFoldDB" id="A0A6A7C5K6"/>
<evidence type="ECO:0000256" key="1">
    <source>
        <dbReference type="SAM" id="MobiDB-lite"/>
    </source>
</evidence>
<keyword evidence="3" id="KW-1185">Reference proteome</keyword>
<evidence type="ECO:0000313" key="2">
    <source>
        <dbReference type="EMBL" id="KAF2862527.1"/>
    </source>
</evidence>
<dbReference type="InterPro" id="IPR006594">
    <property type="entry name" value="LisH"/>
</dbReference>
<gene>
    <name evidence="2" type="ORF">K470DRAFT_255814</name>
</gene>
<proteinExistence type="predicted"/>
<name>A0A6A7C5K6_9PEZI</name>
<reference evidence="2" key="1">
    <citation type="journal article" date="2020" name="Stud. Mycol.">
        <title>101 Dothideomycetes genomes: a test case for predicting lifestyles and emergence of pathogens.</title>
        <authorList>
            <person name="Haridas S."/>
            <person name="Albert R."/>
            <person name="Binder M."/>
            <person name="Bloem J."/>
            <person name="Labutti K."/>
            <person name="Salamov A."/>
            <person name="Andreopoulos B."/>
            <person name="Baker S."/>
            <person name="Barry K."/>
            <person name="Bills G."/>
            <person name="Bluhm B."/>
            <person name="Cannon C."/>
            <person name="Castanera R."/>
            <person name="Culley D."/>
            <person name="Daum C."/>
            <person name="Ezra D."/>
            <person name="Gonzalez J."/>
            <person name="Henrissat B."/>
            <person name="Kuo A."/>
            <person name="Liang C."/>
            <person name="Lipzen A."/>
            <person name="Lutzoni F."/>
            <person name="Magnuson J."/>
            <person name="Mondo S."/>
            <person name="Nolan M."/>
            <person name="Ohm R."/>
            <person name="Pangilinan J."/>
            <person name="Park H.-J."/>
            <person name="Ramirez L."/>
            <person name="Alfaro M."/>
            <person name="Sun H."/>
            <person name="Tritt A."/>
            <person name="Yoshinaga Y."/>
            <person name="Zwiers L.-H."/>
            <person name="Turgeon B."/>
            <person name="Goodwin S."/>
            <person name="Spatafora J."/>
            <person name="Crous P."/>
            <person name="Grigoriev I."/>
        </authorList>
    </citation>
    <scope>NUCLEOTIDE SEQUENCE</scope>
    <source>
        <strain evidence="2">CBS 480.64</strain>
    </source>
</reference>
<dbReference type="InterPro" id="IPR036322">
    <property type="entry name" value="WD40_repeat_dom_sf"/>
</dbReference>
<dbReference type="Gene3D" id="1.20.960.30">
    <property type="match status" value="1"/>
</dbReference>
<evidence type="ECO:0000313" key="3">
    <source>
        <dbReference type="Proteomes" id="UP000799421"/>
    </source>
</evidence>
<feature type="region of interest" description="Disordered" evidence="1">
    <location>
        <begin position="106"/>
        <end position="180"/>
    </location>
</feature>
<protein>
    <submittedName>
        <fullName evidence="2">Uncharacterized protein</fullName>
    </submittedName>
</protein>
<organism evidence="2 3">
    <name type="scientific">Piedraia hortae CBS 480.64</name>
    <dbReference type="NCBI Taxonomy" id="1314780"/>
    <lineage>
        <taxon>Eukaryota</taxon>
        <taxon>Fungi</taxon>
        <taxon>Dikarya</taxon>
        <taxon>Ascomycota</taxon>
        <taxon>Pezizomycotina</taxon>
        <taxon>Dothideomycetes</taxon>
        <taxon>Dothideomycetidae</taxon>
        <taxon>Capnodiales</taxon>
        <taxon>Piedraiaceae</taxon>
        <taxon>Piedraia</taxon>
    </lineage>
</organism>
<feature type="compositionally biased region" description="Polar residues" evidence="1">
    <location>
        <begin position="127"/>
        <end position="136"/>
    </location>
</feature>
<dbReference type="OrthoDB" id="1367865at2759"/>
<dbReference type="Proteomes" id="UP000799421">
    <property type="component" value="Unassembled WGS sequence"/>
</dbReference>